<name>A0A0E9P843_ANGAN</name>
<protein>
    <submittedName>
        <fullName evidence="2">Uncharacterized protein</fullName>
    </submittedName>
</protein>
<reference evidence="2" key="1">
    <citation type="submission" date="2014-11" db="EMBL/GenBank/DDBJ databases">
        <authorList>
            <person name="Amaro Gonzalez C."/>
        </authorList>
    </citation>
    <scope>NUCLEOTIDE SEQUENCE</scope>
</reference>
<accession>A0A0E9P843</accession>
<evidence type="ECO:0000256" key="1">
    <source>
        <dbReference type="SAM" id="SignalP"/>
    </source>
</evidence>
<organism evidence="2">
    <name type="scientific">Anguilla anguilla</name>
    <name type="common">European freshwater eel</name>
    <name type="synonym">Muraena anguilla</name>
    <dbReference type="NCBI Taxonomy" id="7936"/>
    <lineage>
        <taxon>Eukaryota</taxon>
        <taxon>Metazoa</taxon>
        <taxon>Chordata</taxon>
        <taxon>Craniata</taxon>
        <taxon>Vertebrata</taxon>
        <taxon>Euteleostomi</taxon>
        <taxon>Actinopterygii</taxon>
        <taxon>Neopterygii</taxon>
        <taxon>Teleostei</taxon>
        <taxon>Anguilliformes</taxon>
        <taxon>Anguillidae</taxon>
        <taxon>Anguilla</taxon>
    </lineage>
</organism>
<sequence>MFFFKQCFSIILQLVQCVTGSTALDRELNSCKSITLCV</sequence>
<feature type="signal peptide" evidence="1">
    <location>
        <begin position="1"/>
        <end position="23"/>
    </location>
</feature>
<evidence type="ECO:0000313" key="2">
    <source>
        <dbReference type="EMBL" id="JAH00043.1"/>
    </source>
</evidence>
<feature type="chain" id="PRO_5002431174" evidence="1">
    <location>
        <begin position="24"/>
        <end position="38"/>
    </location>
</feature>
<reference evidence="2" key="2">
    <citation type="journal article" date="2015" name="Fish Shellfish Immunol.">
        <title>Early steps in the European eel (Anguilla anguilla)-Vibrio vulnificus interaction in the gills: Role of the RtxA13 toxin.</title>
        <authorList>
            <person name="Callol A."/>
            <person name="Pajuelo D."/>
            <person name="Ebbesson L."/>
            <person name="Teles M."/>
            <person name="MacKenzie S."/>
            <person name="Amaro C."/>
        </authorList>
    </citation>
    <scope>NUCLEOTIDE SEQUENCE</scope>
</reference>
<proteinExistence type="predicted"/>
<dbReference type="EMBL" id="GBXM01108534">
    <property type="protein sequence ID" value="JAH00043.1"/>
    <property type="molecule type" value="Transcribed_RNA"/>
</dbReference>
<dbReference type="AlphaFoldDB" id="A0A0E9P843"/>
<keyword evidence="1" id="KW-0732">Signal</keyword>